<feature type="compositionally biased region" description="Basic and acidic residues" evidence="13">
    <location>
        <begin position="377"/>
        <end position="386"/>
    </location>
</feature>
<evidence type="ECO:0000256" key="3">
    <source>
        <dbReference type="ARBA" id="ARBA00022723"/>
    </source>
</evidence>
<dbReference type="GO" id="GO:0000126">
    <property type="term" value="C:transcription factor TFIIIB complex"/>
    <property type="evidence" value="ECO:0007669"/>
    <property type="project" value="UniProtKB-ARBA"/>
</dbReference>
<protein>
    <recommendedName>
        <fullName evidence="11">B-related factor 1</fullName>
    </recommendedName>
</protein>
<keyword evidence="4" id="KW-0677">Repeat</keyword>
<keyword evidence="3" id="KW-0479">Metal-binding</keyword>
<evidence type="ECO:0000256" key="13">
    <source>
        <dbReference type="SAM" id="MobiDB-lite"/>
    </source>
</evidence>
<dbReference type="Gene3D" id="1.10.472.10">
    <property type="entry name" value="Cyclin-like"/>
    <property type="match status" value="2"/>
</dbReference>
<dbReference type="PANTHER" id="PTHR11618">
    <property type="entry name" value="TRANSCRIPTION INITIATION FACTOR IIB-RELATED"/>
    <property type="match status" value="1"/>
</dbReference>
<dbReference type="Gene3D" id="1.20.5.650">
    <property type="entry name" value="Single helix bin"/>
    <property type="match status" value="1"/>
</dbReference>
<dbReference type="GeneID" id="90071541"/>
<dbReference type="GO" id="GO:0001006">
    <property type="term" value="F:RNA polymerase III type 3 promoter sequence-specific DNA binding"/>
    <property type="evidence" value="ECO:0007669"/>
    <property type="project" value="TreeGrafter"/>
</dbReference>
<evidence type="ECO:0000256" key="11">
    <source>
        <dbReference type="ARBA" id="ARBA00031009"/>
    </source>
</evidence>
<dbReference type="EMBL" id="BTFZ01000002">
    <property type="protein sequence ID" value="GMM33562.1"/>
    <property type="molecule type" value="Genomic_DNA"/>
</dbReference>
<dbReference type="GO" id="GO:0000995">
    <property type="term" value="F:RNA polymerase III general transcription initiation factor activity"/>
    <property type="evidence" value="ECO:0007669"/>
    <property type="project" value="TreeGrafter"/>
</dbReference>
<dbReference type="PROSITE" id="PS51134">
    <property type="entry name" value="ZF_TFIIB"/>
    <property type="match status" value="1"/>
</dbReference>
<dbReference type="CDD" id="cd20553">
    <property type="entry name" value="CYCLIN_TFIIIB90_rpt1"/>
    <property type="match status" value="1"/>
</dbReference>
<dbReference type="PRINTS" id="PR00685">
    <property type="entry name" value="TIFACTORIIB"/>
</dbReference>
<dbReference type="InterPro" id="IPR036915">
    <property type="entry name" value="Cyclin-like_sf"/>
</dbReference>
<dbReference type="SUPFAM" id="SSF57783">
    <property type="entry name" value="Zinc beta-ribbon"/>
    <property type="match status" value="1"/>
</dbReference>
<dbReference type="InterPro" id="IPR013137">
    <property type="entry name" value="Znf_TFIIB"/>
</dbReference>
<evidence type="ECO:0000256" key="9">
    <source>
        <dbReference type="ARBA" id="ARBA00023163"/>
    </source>
</evidence>
<keyword evidence="9" id="KW-0804">Transcription</keyword>
<keyword evidence="7" id="KW-0805">Transcription regulation</keyword>
<comment type="similarity">
    <text evidence="2">Belongs to the TFIIB family.</text>
</comment>
<dbReference type="PANTHER" id="PTHR11618:SF4">
    <property type="entry name" value="TRANSCRIPTION FACTOR IIIB 90 KDA SUBUNIT"/>
    <property type="match status" value="1"/>
</dbReference>
<dbReference type="InterPro" id="IPR000812">
    <property type="entry name" value="TFIIB"/>
</dbReference>
<keyword evidence="16" id="KW-1185">Reference proteome</keyword>
<feature type="domain" description="TFIIB-type" evidence="14">
    <location>
        <begin position="1"/>
        <end position="34"/>
    </location>
</feature>
<evidence type="ECO:0000256" key="5">
    <source>
        <dbReference type="ARBA" id="ARBA00022771"/>
    </source>
</evidence>
<dbReference type="CDD" id="cd20554">
    <property type="entry name" value="CYCLIN_TFIIIB90_rpt2"/>
    <property type="match status" value="1"/>
</dbReference>
<evidence type="ECO:0000256" key="1">
    <source>
        <dbReference type="ARBA" id="ARBA00004123"/>
    </source>
</evidence>
<organism evidence="15 16">
    <name type="scientific">Saccharomycopsis crataegensis</name>
    <dbReference type="NCBI Taxonomy" id="43959"/>
    <lineage>
        <taxon>Eukaryota</taxon>
        <taxon>Fungi</taxon>
        <taxon>Dikarya</taxon>
        <taxon>Ascomycota</taxon>
        <taxon>Saccharomycotina</taxon>
        <taxon>Saccharomycetes</taxon>
        <taxon>Saccharomycopsidaceae</taxon>
        <taxon>Saccharomycopsis</taxon>
    </lineage>
</organism>
<evidence type="ECO:0000256" key="2">
    <source>
        <dbReference type="ARBA" id="ARBA00010857"/>
    </source>
</evidence>
<dbReference type="Proteomes" id="UP001360560">
    <property type="component" value="Unassembled WGS sequence"/>
</dbReference>
<dbReference type="InterPro" id="IPR013150">
    <property type="entry name" value="TFIIB_cyclin"/>
</dbReference>
<reference evidence="15 16" key="1">
    <citation type="journal article" date="2023" name="Elife">
        <title>Identification of key yeast species and microbe-microbe interactions impacting larval growth of Drosophila in the wild.</title>
        <authorList>
            <person name="Mure A."/>
            <person name="Sugiura Y."/>
            <person name="Maeda R."/>
            <person name="Honda K."/>
            <person name="Sakurai N."/>
            <person name="Takahashi Y."/>
            <person name="Watada M."/>
            <person name="Katoh T."/>
            <person name="Gotoh A."/>
            <person name="Gotoh Y."/>
            <person name="Taniguchi I."/>
            <person name="Nakamura K."/>
            <person name="Hayashi T."/>
            <person name="Katayama T."/>
            <person name="Uemura T."/>
            <person name="Hattori Y."/>
        </authorList>
    </citation>
    <scope>NUCLEOTIDE SEQUENCE [LARGE SCALE GENOMIC DNA]</scope>
    <source>
        <strain evidence="15 16">SC-9</strain>
    </source>
</reference>
<proteinExistence type="inferred from homology"/>
<evidence type="ECO:0000256" key="10">
    <source>
        <dbReference type="ARBA" id="ARBA00023242"/>
    </source>
</evidence>
<dbReference type="InterPro" id="IPR013763">
    <property type="entry name" value="Cyclin-like_dom"/>
</dbReference>
<feature type="compositionally biased region" description="Basic and acidic residues" evidence="13">
    <location>
        <begin position="355"/>
        <end position="368"/>
    </location>
</feature>
<dbReference type="Pfam" id="PF00382">
    <property type="entry name" value="TFIIB"/>
    <property type="match status" value="2"/>
</dbReference>
<dbReference type="AlphaFoldDB" id="A0AAV5QFY8"/>
<dbReference type="SMART" id="SM00385">
    <property type="entry name" value="CYCLIN"/>
    <property type="match status" value="2"/>
</dbReference>
<keyword evidence="8" id="KW-0010">Activator</keyword>
<accession>A0AAV5QFY8</accession>
<evidence type="ECO:0000256" key="4">
    <source>
        <dbReference type="ARBA" id="ARBA00022737"/>
    </source>
</evidence>
<dbReference type="InterPro" id="IPR011665">
    <property type="entry name" value="BRF1_TBP-bd_dom"/>
</dbReference>
<dbReference type="Gene3D" id="2.20.25.10">
    <property type="match status" value="1"/>
</dbReference>
<dbReference type="SUPFAM" id="SSF47954">
    <property type="entry name" value="Cyclin-like"/>
    <property type="match status" value="2"/>
</dbReference>
<feature type="region of interest" description="Disordered" evidence="13">
    <location>
        <begin position="355"/>
        <end position="401"/>
    </location>
</feature>
<dbReference type="Pfam" id="PF07741">
    <property type="entry name" value="BRF1"/>
    <property type="match status" value="1"/>
</dbReference>
<dbReference type="GO" id="GO:0006384">
    <property type="term" value="P:transcription initiation at RNA polymerase III promoter"/>
    <property type="evidence" value="ECO:0007669"/>
    <property type="project" value="UniProtKB-ARBA"/>
</dbReference>
<dbReference type="InterPro" id="IPR023486">
    <property type="entry name" value="TFIIB_CS"/>
</dbReference>
<name>A0AAV5QFY8_9ASCO</name>
<keyword evidence="6" id="KW-0862">Zinc</keyword>
<keyword evidence="5 12" id="KW-0863">Zinc-finger</keyword>
<dbReference type="GO" id="GO:0070897">
    <property type="term" value="P:transcription preinitiation complex assembly"/>
    <property type="evidence" value="ECO:0007669"/>
    <property type="project" value="InterPro"/>
</dbReference>
<dbReference type="FunFam" id="1.10.472.10:FF:000007">
    <property type="entry name" value="Transcription factor IIIB 90 kDa subunit"/>
    <property type="match status" value="1"/>
</dbReference>
<dbReference type="GO" id="GO:0005634">
    <property type="term" value="C:nucleus"/>
    <property type="evidence" value="ECO:0007669"/>
    <property type="project" value="UniProtKB-SubCell"/>
</dbReference>
<dbReference type="GO" id="GO:0017025">
    <property type="term" value="F:TBP-class protein binding"/>
    <property type="evidence" value="ECO:0007669"/>
    <property type="project" value="InterPro"/>
</dbReference>
<dbReference type="PROSITE" id="PS00782">
    <property type="entry name" value="TFIIB"/>
    <property type="match status" value="2"/>
</dbReference>
<evidence type="ECO:0000256" key="12">
    <source>
        <dbReference type="PROSITE-ProRule" id="PRU00469"/>
    </source>
</evidence>
<gene>
    <name evidence="15" type="ORF">DASC09_008870</name>
</gene>
<evidence type="ECO:0000256" key="6">
    <source>
        <dbReference type="ARBA" id="ARBA00022833"/>
    </source>
</evidence>
<comment type="caution">
    <text evidence="15">The sequence shown here is derived from an EMBL/GenBank/DDBJ whole genome shotgun (WGS) entry which is preliminary data.</text>
</comment>
<dbReference type="GO" id="GO:0097550">
    <property type="term" value="C:transcription preinitiation complex"/>
    <property type="evidence" value="ECO:0007669"/>
    <property type="project" value="TreeGrafter"/>
</dbReference>
<evidence type="ECO:0000256" key="8">
    <source>
        <dbReference type="ARBA" id="ARBA00023159"/>
    </source>
</evidence>
<evidence type="ECO:0000313" key="15">
    <source>
        <dbReference type="EMBL" id="GMM33562.1"/>
    </source>
</evidence>
<dbReference type="RefSeq" id="XP_064850562.1">
    <property type="nucleotide sequence ID" value="XM_064994490.1"/>
</dbReference>
<evidence type="ECO:0000256" key="7">
    <source>
        <dbReference type="ARBA" id="ARBA00023015"/>
    </source>
</evidence>
<keyword evidence="10" id="KW-0539">Nucleus</keyword>
<dbReference type="FunFam" id="1.10.472.10:FF:000002">
    <property type="entry name" value="Transcription factor IIIB 90 kDa subunit"/>
    <property type="match status" value="1"/>
</dbReference>
<dbReference type="GO" id="GO:0008270">
    <property type="term" value="F:zinc ion binding"/>
    <property type="evidence" value="ECO:0007669"/>
    <property type="project" value="UniProtKB-KW"/>
</dbReference>
<evidence type="ECO:0000313" key="16">
    <source>
        <dbReference type="Proteomes" id="UP001360560"/>
    </source>
</evidence>
<evidence type="ECO:0000259" key="14">
    <source>
        <dbReference type="PROSITE" id="PS51134"/>
    </source>
</evidence>
<sequence>MAKKCKSCGGTKFITAHTSTSGDVSCANCGWVLESSSLVADLQWSENSAGGAVLNGQNIRLDQTSGSNSLKSRDITIMNAKRKINALASALRIPHPIADSAANWFSLALNNNFVKGRKSQNVVAACLYIACRKEKTHHMLVDFSSKLQLSVYSIGSTFLKMVKALNITSLPLTDPSLFIQHFSDRLAFGNKKVKVIRDATKLAHRMSQDWIYEGRRPAGIAGACVLLAARMNNFRRTHDEIIALAHVGEETIRRRLNEFKKTNSSGMSITQFRNTDNSAIKSTLPPVFIKHNEAPTDQAKKKKKIDEFGNTLIERFITSEAAGTSEDIKKAISKLCGDLEKAKKSIETNERDRLRKKEILEEKDEASQKDNANSEMQTKDGAETRESTPSAVIDSDDEAEGINRKEEAEADALLQEIDGDASEEDKQLAMIENNRPRNLVANLPKTNELLAKIPDTAESFSDIDDDEIAASLLSEEESKIKEEIFVNLNGDFLIELEQKRLKQEADELVGHGRPIKRRRNNKTKSESELSAASAAGYINSGIFGGSDFENKAINGALMDLNDKGDFKAATSASMKTMLRSRQASTKLNYNAIDTILYG</sequence>
<comment type="subcellular location">
    <subcellularLocation>
        <location evidence="1">Nucleus</location>
    </subcellularLocation>
</comment>